<dbReference type="GO" id="GO:0003677">
    <property type="term" value="F:DNA binding"/>
    <property type="evidence" value="ECO:0007669"/>
    <property type="project" value="UniProtKB-KW"/>
</dbReference>
<dbReference type="Proteomes" id="UP001604277">
    <property type="component" value="Unassembled WGS sequence"/>
</dbReference>
<dbReference type="Gene3D" id="2.40.330.10">
    <property type="entry name" value="DNA-binding pseudobarrel domain"/>
    <property type="match status" value="1"/>
</dbReference>
<dbReference type="GO" id="GO:0005634">
    <property type="term" value="C:nucleus"/>
    <property type="evidence" value="ECO:0007669"/>
    <property type="project" value="UniProtKB-SubCell"/>
</dbReference>
<organism evidence="7 8">
    <name type="scientific">Forsythia ovata</name>
    <dbReference type="NCBI Taxonomy" id="205694"/>
    <lineage>
        <taxon>Eukaryota</taxon>
        <taxon>Viridiplantae</taxon>
        <taxon>Streptophyta</taxon>
        <taxon>Embryophyta</taxon>
        <taxon>Tracheophyta</taxon>
        <taxon>Spermatophyta</taxon>
        <taxon>Magnoliopsida</taxon>
        <taxon>eudicotyledons</taxon>
        <taxon>Gunneridae</taxon>
        <taxon>Pentapetalae</taxon>
        <taxon>asterids</taxon>
        <taxon>lamiids</taxon>
        <taxon>Lamiales</taxon>
        <taxon>Oleaceae</taxon>
        <taxon>Forsythieae</taxon>
        <taxon>Forsythia</taxon>
    </lineage>
</organism>
<keyword evidence="5" id="KW-0539">Nucleus</keyword>
<proteinExistence type="predicted"/>
<keyword evidence="2" id="KW-0805">Transcription regulation</keyword>
<dbReference type="SMART" id="SM01019">
    <property type="entry name" value="B3"/>
    <property type="match status" value="1"/>
</dbReference>
<keyword evidence="4" id="KW-0804">Transcription</keyword>
<evidence type="ECO:0000256" key="3">
    <source>
        <dbReference type="ARBA" id="ARBA00023125"/>
    </source>
</evidence>
<gene>
    <name evidence="7" type="ORF">Fot_55193</name>
</gene>
<dbReference type="PROSITE" id="PS50863">
    <property type="entry name" value="B3"/>
    <property type="match status" value="1"/>
</dbReference>
<dbReference type="SUPFAM" id="SSF101936">
    <property type="entry name" value="DNA-binding pseudobarrel domain"/>
    <property type="match status" value="1"/>
</dbReference>
<keyword evidence="8" id="KW-1185">Reference proteome</keyword>
<dbReference type="InterPro" id="IPR050655">
    <property type="entry name" value="Plant_B3_domain"/>
</dbReference>
<feature type="domain" description="TF-B3" evidence="6">
    <location>
        <begin position="1"/>
        <end position="86"/>
    </location>
</feature>
<dbReference type="EMBL" id="JBFOLJ010000024">
    <property type="protein sequence ID" value="KAL2459175.1"/>
    <property type="molecule type" value="Genomic_DNA"/>
</dbReference>
<dbReference type="Pfam" id="PF02362">
    <property type="entry name" value="B3"/>
    <property type="match status" value="1"/>
</dbReference>
<accession>A0ABD1P5M6</accession>
<comment type="caution">
    <text evidence="7">The sequence shown here is derived from an EMBL/GenBank/DDBJ whole genome shotgun (WGS) entry which is preliminary data.</text>
</comment>
<comment type="subcellular location">
    <subcellularLocation>
        <location evidence="1">Nucleus</location>
    </subcellularLocation>
</comment>
<reference evidence="8" key="1">
    <citation type="submission" date="2024-07" db="EMBL/GenBank/DDBJ databases">
        <title>Two chromosome-level genome assemblies of Korean endemic species Abeliophyllum distichum and Forsythia ovata (Oleaceae).</title>
        <authorList>
            <person name="Jang H."/>
        </authorList>
    </citation>
    <scope>NUCLEOTIDE SEQUENCE [LARGE SCALE GENOMIC DNA]</scope>
</reference>
<dbReference type="PANTHER" id="PTHR31920">
    <property type="entry name" value="B3 DOMAIN-CONTAINING"/>
    <property type="match status" value="1"/>
</dbReference>
<evidence type="ECO:0000256" key="4">
    <source>
        <dbReference type="ARBA" id="ARBA00023163"/>
    </source>
</evidence>
<evidence type="ECO:0000313" key="7">
    <source>
        <dbReference type="EMBL" id="KAL2459175.1"/>
    </source>
</evidence>
<evidence type="ECO:0000256" key="5">
    <source>
        <dbReference type="ARBA" id="ARBA00023242"/>
    </source>
</evidence>
<keyword evidence="3" id="KW-0238">DNA-binding</keyword>
<protein>
    <submittedName>
        <fullName evidence="7">B3 domain-containing protein REM7</fullName>
    </submittedName>
</protein>
<dbReference type="PANTHER" id="PTHR31920:SF132">
    <property type="entry name" value="TF-B3 DOMAIN-CONTAINING PROTEIN"/>
    <property type="match status" value="1"/>
</dbReference>
<sequence length="143" mass="16026">MQTSTELGDIPKVFCRELDGVQNKDSVITSGKGSWRVKISKGSEGDIYFEEGWSEFVQSHELIIGDFLVFKYKGTMQFHVMAFGPDACQKEFPLKVHDGIMKKTQISTTREYKGDNWAWTSDGQESSLGIGGGYMVKRQEPGS</sequence>
<dbReference type="CDD" id="cd10017">
    <property type="entry name" value="B3_DNA"/>
    <property type="match status" value="1"/>
</dbReference>
<evidence type="ECO:0000259" key="6">
    <source>
        <dbReference type="PROSITE" id="PS50863"/>
    </source>
</evidence>
<evidence type="ECO:0000256" key="1">
    <source>
        <dbReference type="ARBA" id="ARBA00004123"/>
    </source>
</evidence>
<name>A0ABD1P5M6_9LAMI</name>
<dbReference type="AlphaFoldDB" id="A0ABD1P5M6"/>
<evidence type="ECO:0000256" key="2">
    <source>
        <dbReference type="ARBA" id="ARBA00023015"/>
    </source>
</evidence>
<dbReference type="InterPro" id="IPR015300">
    <property type="entry name" value="DNA-bd_pseudobarrel_sf"/>
</dbReference>
<evidence type="ECO:0000313" key="8">
    <source>
        <dbReference type="Proteomes" id="UP001604277"/>
    </source>
</evidence>
<dbReference type="InterPro" id="IPR003340">
    <property type="entry name" value="B3_DNA-bd"/>
</dbReference>